<dbReference type="SUPFAM" id="SSF81383">
    <property type="entry name" value="F-box domain"/>
    <property type="match status" value="1"/>
</dbReference>
<dbReference type="PANTHER" id="PTHR31672">
    <property type="entry name" value="BNACNNG10540D PROTEIN"/>
    <property type="match status" value="1"/>
</dbReference>
<accession>A0A2P5FRK0</accession>
<dbReference type="SMART" id="SM01073">
    <property type="entry name" value="CDC48_N"/>
    <property type="match status" value="1"/>
</dbReference>
<dbReference type="SUPFAM" id="SSF50692">
    <property type="entry name" value="ADC-like"/>
    <property type="match status" value="1"/>
</dbReference>
<dbReference type="Pfam" id="PF24750">
    <property type="entry name" value="b-prop_At3g26010-like"/>
    <property type="match status" value="1"/>
</dbReference>
<dbReference type="FunFam" id="2.40.40.20:FF:000003">
    <property type="entry name" value="Transitional endoplasmic reticulum ATPase"/>
    <property type="match status" value="1"/>
</dbReference>
<dbReference type="Pfam" id="PF02359">
    <property type="entry name" value="CDC48_N"/>
    <property type="match status" value="1"/>
</dbReference>
<feature type="domain" description="F-box" evidence="2">
    <location>
        <begin position="106"/>
        <end position="147"/>
    </location>
</feature>
<feature type="non-terminal residue" evidence="4">
    <location>
        <position position="1"/>
    </location>
</feature>
<protein>
    <submittedName>
        <fullName evidence="4">F-box domain containing protein</fullName>
    </submittedName>
</protein>
<dbReference type="InterPro" id="IPR056592">
    <property type="entry name" value="Beta-prop_At3g26010-like"/>
</dbReference>
<dbReference type="FunCoup" id="A0A2P5FRK0">
    <property type="interactions" value="213"/>
</dbReference>
<dbReference type="InterPro" id="IPR036047">
    <property type="entry name" value="F-box-like_dom_sf"/>
</dbReference>
<dbReference type="InterPro" id="IPR050796">
    <property type="entry name" value="SCF_F-box_component"/>
</dbReference>
<evidence type="ECO:0000259" key="3">
    <source>
        <dbReference type="SMART" id="SM01073"/>
    </source>
</evidence>
<gene>
    <name evidence="4" type="ORF">TorRG33x02_038360</name>
</gene>
<comment type="caution">
    <text evidence="4">The sequence shown here is derived from an EMBL/GenBank/DDBJ whole genome shotgun (WGS) entry which is preliminary data.</text>
</comment>
<dbReference type="AlphaFoldDB" id="A0A2P5FRK0"/>
<organism evidence="4 5">
    <name type="scientific">Trema orientale</name>
    <name type="common">Charcoal tree</name>
    <name type="synonym">Celtis orientalis</name>
    <dbReference type="NCBI Taxonomy" id="63057"/>
    <lineage>
        <taxon>Eukaryota</taxon>
        <taxon>Viridiplantae</taxon>
        <taxon>Streptophyta</taxon>
        <taxon>Embryophyta</taxon>
        <taxon>Tracheophyta</taxon>
        <taxon>Spermatophyta</taxon>
        <taxon>Magnoliopsida</taxon>
        <taxon>eudicotyledons</taxon>
        <taxon>Gunneridae</taxon>
        <taxon>Pentapetalae</taxon>
        <taxon>rosids</taxon>
        <taxon>fabids</taxon>
        <taxon>Rosales</taxon>
        <taxon>Cannabaceae</taxon>
        <taxon>Trema</taxon>
    </lineage>
</organism>
<name>A0A2P5FRK0_TREOI</name>
<dbReference type="OrthoDB" id="1160067at2759"/>
<dbReference type="InParanoid" id="A0A2P5FRK0"/>
<reference evidence="5" key="1">
    <citation type="submission" date="2016-06" db="EMBL/GenBank/DDBJ databases">
        <title>Parallel loss of symbiosis genes in relatives of nitrogen-fixing non-legume Parasponia.</title>
        <authorList>
            <person name="Van Velzen R."/>
            <person name="Holmer R."/>
            <person name="Bu F."/>
            <person name="Rutten L."/>
            <person name="Van Zeijl A."/>
            <person name="Liu W."/>
            <person name="Santuari L."/>
            <person name="Cao Q."/>
            <person name="Sharma T."/>
            <person name="Shen D."/>
            <person name="Roswanjaya Y."/>
            <person name="Wardhani T."/>
            <person name="Kalhor M.S."/>
            <person name="Jansen J."/>
            <person name="Van den Hoogen J."/>
            <person name="Gungor B."/>
            <person name="Hartog M."/>
            <person name="Hontelez J."/>
            <person name="Verver J."/>
            <person name="Yang W.-C."/>
            <person name="Schijlen E."/>
            <person name="Repin R."/>
            <person name="Schilthuizen M."/>
            <person name="Schranz E."/>
            <person name="Heidstra R."/>
            <person name="Miyata K."/>
            <person name="Fedorova E."/>
            <person name="Kohlen W."/>
            <person name="Bisseling T."/>
            <person name="Smit S."/>
            <person name="Geurts R."/>
        </authorList>
    </citation>
    <scope>NUCLEOTIDE SEQUENCE [LARGE SCALE GENOMIC DNA]</scope>
    <source>
        <strain evidence="5">cv. RG33-2</strain>
    </source>
</reference>
<dbReference type="InterPro" id="IPR009010">
    <property type="entry name" value="Asp_de-COase-like_dom_sf"/>
</dbReference>
<dbReference type="InterPro" id="IPR003338">
    <property type="entry name" value="CDC4_N-term_subdom"/>
</dbReference>
<evidence type="ECO:0000259" key="2">
    <source>
        <dbReference type="SMART" id="SM00256"/>
    </source>
</evidence>
<sequence length="590" mass="67364">DEIMSDDDSAVMLPLETMQTLQLSHGDPVWIKGKKGRQAFSAAIAYDDTCDLEPKIRLNRVVKNDLWIKIGDFVSVHRCPDAKDGKPVHVLSTSDNLKVAEFLNNAPNNVLFEILLRLPDFRSAVQYSSVCKNWYSIISNSTFIHSFIHIQNRKFPLFSEGYYCSRPFTLLFTRFERYFLEETEFFQPFCQVFSEKSKYLHGNVPNEYLNFLPFPVAIIASFDNLVVVTKLQDHPRNKATDNYICNPLTKQWLALPKVTPPTNVSGYGFLLEPTNCNKRHGCTTNARFRVVMIGRTHSDSNLNNGPHHHCSYNEFVTKVFCSEIGQWSEFVISYPLRKTVISFPHNMSVNKKFVINIVASNGILYWLEGSPLNGVVAFDPFNDIHTGQCRLIPLPTVCFKNTLRATDGKVCIGVVKGQLRLSQLYQAKAQGYLVLKVWELKNHESESPSWVLVYNLKLNSSATRAYVLSFDPSNANVVFLLCGNKDVCKDVCRYEITEKTCEKVGELPEEVDNPWFEIFTFSLAYEPWLLLAVPSTDHGNNAKEQVFRECTCNQYMHHISDPNRNLLSLSSTKKRKAPPMLSHPSTRPKR</sequence>
<feature type="region of interest" description="Disordered" evidence="1">
    <location>
        <begin position="570"/>
        <end position="590"/>
    </location>
</feature>
<dbReference type="STRING" id="63057.A0A2P5FRK0"/>
<dbReference type="SMART" id="SM00256">
    <property type="entry name" value="FBOX"/>
    <property type="match status" value="1"/>
</dbReference>
<dbReference type="Pfam" id="PF00646">
    <property type="entry name" value="F-box"/>
    <property type="match status" value="1"/>
</dbReference>
<proteinExistence type="predicted"/>
<dbReference type="Gene3D" id="2.40.40.20">
    <property type="match status" value="1"/>
</dbReference>
<evidence type="ECO:0000256" key="1">
    <source>
        <dbReference type="SAM" id="MobiDB-lite"/>
    </source>
</evidence>
<evidence type="ECO:0000313" key="4">
    <source>
        <dbReference type="EMBL" id="POO00423.1"/>
    </source>
</evidence>
<dbReference type="InterPro" id="IPR001810">
    <property type="entry name" value="F-box_dom"/>
</dbReference>
<feature type="domain" description="CDC48 N-terminal subdomain" evidence="3">
    <location>
        <begin position="2"/>
        <end position="82"/>
    </location>
</feature>
<evidence type="ECO:0000313" key="5">
    <source>
        <dbReference type="Proteomes" id="UP000237000"/>
    </source>
</evidence>
<dbReference type="EMBL" id="JXTC01000013">
    <property type="protein sequence ID" value="POO00423.1"/>
    <property type="molecule type" value="Genomic_DNA"/>
</dbReference>
<keyword evidence="5" id="KW-1185">Reference proteome</keyword>
<dbReference type="Proteomes" id="UP000237000">
    <property type="component" value="Unassembled WGS sequence"/>
</dbReference>